<dbReference type="AlphaFoldDB" id="A0A8C6N5A9"/>
<evidence type="ECO:0000313" key="2">
    <source>
        <dbReference type="Proteomes" id="UP000694415"/>
    </source>
</evidence>
<organism evidence="1 2">
    <name type="scientific">Mus spicilegus</name>
    <name type="common">Mound-building mouse</name>
    <dbReference type="NCBI Taxonomy" id="10103"/>
    <lineage>
        <taxon>Eukaryota</taxon>
        <taxon>Metazoa</taxon>
        <taxon>Chordata</taxon>
        <taxon>Craniata</taxon>
        <taxon>Vertebrata</taxon>
        <taxon>Euteleostomi</taxon>
        <taxon>Mammalia</taxon>
        <taxon>Eutheria</taxon>
        <taxon>Euarchontoglires</taxon>
        <taxon>Glires</taxon>
        <taxon>Rodentia</taxon>
        <taxon>Myomorpha</taxon>
        <taxon>Muroidea</taxon>
        <taxon>Muridae</taxon>
        <taxon>Murinae</taxon>
        <taxon>Mus</taxon>
        <taxon>Mus</taxon>
    </lineage>
</organism>
<protein>
    <submittedName>
        <fullName evidence="1">Uncharacterized protein</fullName>
    </submittedName>
</protein>
<reference evidence="1" key="1">
    <citation type="submission" date="2025-08" db="UniProtKB">
        <authorList>
            <consortium name="Ensembl"/>
        </authorList>
    </citation>
    <scope>IDENTIFICATION</scope>
</reference>
<accession>A0A8C6N5A9</accession>
<dbReference type="Proteomes" id="UP000694415">
    <property type="component" value="Unplaced"/>
</dbReference>
<name>A0A8C6N5A9_MUSSI</name>
<reference evidence="1" key="2">
    <citation type="submission" date="2025-09" db="UniProtKB">
        <authorList>
            <consortium name="Ensembl"/>
        </authorList>
    </citation>
    <scope>IDENTIFICATION</scope>
</reference>
<proteinExistence type="predicted"/>
<dbReference type="Ensembl" id="ENSMSIT00000046997.1">
    <property type="protein sequence ID" value="ENSMSIP00000037251.1"/>
    <property type="gene ID" value="ENSMSIG00000031046.1"/>
</dbReference>
<sequence length="87" mass="9545">MRTGPVSASVCSCLVQEGDNCGDDSQKSWTLILRAWAPLILHTTIVKCPLVILRHSHELCWGHGRSSCCLSMKMKAFTKNKVPGASF</sequence>
<evidence type="ECO:0000313" key="1">
    <source>
        <dbReference type="Ensembl" id="ENSMSIP00000037251.1"/>
    </source>
</evidence>
<keyword evidence="2" id="KW-1185">Reference proteome</keyword>